<organism evidence="6 7">
    <name type="scientific">Fusarium oxysporum (strain Fo5176)</name>
    <name type="common">Fusarium vascular wilt</name>
    <dbReference type="NCBI Taxonomy" id="660025"/>
    <lineage>
        <taxon>Eukaryota</taxon>
        <taxon>Fungi</taxon>
        <taxon>Dikarya</taxon>
        <taxon>Ascomycota</taxon>
        <taxon>Pezizomycotina</taxon>
        <taxon>Sordariomycetes</taxon>
        <taxon>Hypocreomycetidae</taxon>
        <taxon>Hypocreales</taxon>
        <taxon>Nectriaceae</taxon>
        <taxon>Fusarium</taxon>
        <taxon>Fusarium oxysporum species complex</taxon>
    </lineage>
</organism>
<reference evidence="6" key="2">
    <citation type="submission" date="2025-08" db="UniProtKB">
        <authorList>
            <consortium name="EnsemblFungi"/>
        </authorList>
    </citation>
    <scope>IDENTIFICATION</scope>
    <source>
        <strain evidence="6">4287 / CBS 123668 / FGSC 9935 / NRRL 34936</strain>
    </source>
</reference>
<keyword evidence="4" id="KW-0472">Membrane</keyword>
<keyword evidence="3" id="KW-1133">Transmembrane helix</keyword>
<dbReference type="SUPFAM" id="SSF103473">
    <property type="entry name" value="MFS general substrate transporter"/>
    <property type="match status" value="1"/>
</dbReference>
<reference evidence="7" key="1">
    <citation type="journal article" date="2012" name="Mol. Plant Microbe Interact.">
        <title>A highly conserved effector in Fusarium oxysporum is required for full virulence on Arabidopsis.</title>
        <authorList>
            <person name="Thatcher L.F."/>
            <person name="Gardiner D.M."/>
            <person name="Kazan K."/>
            <person name="Manners J."/>
        </authorList>
    </citation>
    <scope>NUCLEOTIDE SEQUENCE [LARGE SCALE GENOMIC DNA]</scope>
    <source>
        <strain evidence="7">Fo5176</strain>
    </source>
</reference>
<dbReference type="Proteomes" id="UP000002489">
    <property type="component" value="Unassembled WGS sequence"/>
</dbReference>
<evidence type="ECO:0000256" key="4">
    <source>
        <dbReference type="ARBA" id="ARBA00023136"/>
    </source>
</evidence>
<dbReference type="PANTHER" id="PTHR23502">
    <property type="entry name" value="MAJOR FACILITATOR SUPERFAMILY"/>
    <property type="match status" value="1"/>
</dbReference>
<dbReference type="EnsemblFungi" id="FOXG_04563T0">
    <property type="protein sequence ID" value="FOXG_04563P0"/>
    <property type="gene ID" value="FOXG_04563"/>
</dbReference>
<dbReference type="GO" id="GO:0005886">
    <property type="term" value="C:plasma membrane"/>
    <property type="evidence" value="ECO:0007669"/>
    <property type="project" value="TreeGrafter"/>
</dbReference>
<name>A0A0D2XKT9_FUSOF</name>
<dbReference type="GO" id="GO:0022857">
    <property type="term" value="F:transmembrane transporter activity"/>
    <property type="evidence" value="ECO:0007669"/>
    <property type="project" value="InterPro"/>
</dbReference>
<dbReference type="PROSITE" id="PS50850">
    <property type="entry name" value="MFS"/>
    <property type="match status" value="1"/>
</dbReference>
<evidence type="ECO:0000256" key="3">
    <source>
        <dbReference type="ARBA" id="ARBA00022989"/>
    </source>
</evidence>
<dbReference type="AlphaFoldDB" id="A0A0D2XKT9"/>
<keyword evidence="5" id="KW-0325">Glycoprotein</keyword>
<dbReference type="Gene3D" id="1.20.1250.20">
    <property type="entry name" value="MFS general substrate transporter like domains"/>
    <property type="match status" value="1"/>
</dbReference>
<dbReference type="Pfam" id="PF07690">
    <property type="entry name" value="MFS_1"/>
    <property type="match status" value="1"/>
</dbReference>
<dbReference type="PANTHER" id="PTHR23502:SF164">
    <property type="entry name" value="MAJOR FACILITATOR SUPERFAMILY (MFS) PROFILE DOMAIN-CONTAINING PROTEIN"/>
    <property type="match status" value="1"/>
</dbReference>
<evidence type="ECO:0000313" key="7">
    <source>
        <dbReference type="Proteomes" id="UP000002489"/>
    </source>
</evidence>
<gene>
    <name evidence="6" type="primary">28946604</name>
</gene>
<proteinExistence type="predicted"/>
<evidence type="ECO:0000313" key="6">
    <source>
        <dbReference type="EnsemblFungi" id="FOXG_04563P0"/>
    </source>
</evidence>
<dbReference type="InterPro" id="IPR020846">
    <property type="entry name" value="MFS_dom"/>
</dbReference>
<evidence type="ECO:0000256" key="5">
    <source>
        <dbReference type="ARBA" id="ARBA00023180"/>
    </source>
</evidence>
<dbReference type="InterPro" id="IPR036259">
    <property type="entry name" value="MFS_trans_sf"/>
</dbReference>
<accession>A0A0D2XKT9</accession>
<evidence type="ECO:0000256" key="1">
    <source>
        <dbReference type="ARBA" id="ARBA00004141"/>
    </source>
</evidence>
<sequence length="537" mass="58439">MESRASSIVAAKRESVPTAGSVFFVSSNGRVLKLPIPSKSYRDPLTWSWTKRLLGFLALQCFSMAASFELNLPGLLLQAIGEEFKNKPMGPFGVQSLSSAMTLFTGVGYLIGIPLSTAVGRRPIVVGAAVVTTLSTLWAGYAGSFLQLLAALSLQALAAGSATGMFILILIDATFIHERPSALSLFWCTGSALIKLALLILPLTTDTTLTWRCVYKVWVAPCILAFILVLFCVPETYFLRPPVALDGRVLVQSSSEKVEIYGGWDEIELIRNDKPLPDLPSSWSIWSHFKVSRAPGTKWESVLATYGQMFLCILNPLTFWVSLLTGIILSGVIFLNLTQPSALIAMYGAKETGCINILLGVAGVVGSLLAFPLTGPFASWFTRCYTFRKGGIRHAEVYLALFSIPVVTGLTSVLLNGLALVNRWPSVWIYITSAISIISYLTGNVAFTLWITEAFPRWAAAALAVQLFTGNMFGFGIGTAIAPWVQEGHILQPTILIFVLMLVMGAMAVPAAFWGKTVRQYIQGRWSDSERTALRPQ</sequence>
<keyword evidence="2" id="KW-0812">Transmembrane</keyword>
<evidence type="ECO:0000256" key="2">
    <source>
        <dbReference type="ARBA" id="ARBA00022692"/>
    </source>
</evidence>
<protein>
    <submittedName>
        <fullName evidence="6">Uncharacterized protein</fullName>
    </submittedName>
</protein>
<dbReference type="VEuPathDB" id="FungiDB:FOXG_04563"/>
<comment type="subcellular location">
    <subcellularLocation>
        <location evidence="1">Membrane</location>
        <topology evidence="1">Multi-pass membrane protein</topology>
    </subcellularLocation>
</comment>
<dbReference type="InterPro" id="IPR011701">
    <property type="entry name" value="MFS"/>
</dbReference>